<keyword evidence="2" id="KW-1185">Reference proteome</keyword>
<sequence>MRLLFLSSISQQYAVMFPWKPEFAEDDAVRKIEYPRTTITLLRLQYVAEIADWTVATAYLTVMCRLSATYQAELPGVLQTEAFTFSHGLQHMRWSQASTPCLSARASALVVDWTRTAVRALCRTRSNALMRLYGMLVMPAHAAISPRQGITAR</sequence>
<dbReference type="Proteomes" id="UP001148662">
    <property type="component" value="Unassembled WGS sequence"/>
</dbReference>
<comment type="caution">
    <text evidence="1">The sequence shown here is derived from an EMBL/GenBank/DDBJ whole genome shotgun (WGS) entry which is preliminary data.</text>
</comment>
<organism evidence="1 2">
    <name type="scientific">Phlebia brevispora</name>
    <dbReference type="NCBI Taxonomy" id="194682"/>
    <lineage>
        <taxon>Eukaryota</taxon>
        <taxon>Fungi</taxon>
        <taxon>Dikarya</taxon>
        <taxon>Basidiomycota</taxon>
        <taxon>Agaricomycotina</taxon>
        <taxon>Agaricomycetes</taxon>
        <taxon>Polyporales</taxon>
        <taxon>Meruliaceae</taxon>
        <taxon>Phlebia</taxon>
    </lineage>
</organism>
<proteinExistence type="predicted"/>
<evidence type="ECO:0000313" key="1">
    <source>
        <dbReference type="EMBL" id="KAJ3529278.1"/>
    </source>
</evidence>
<evidence type="ECO:0000313" key="2">
    <source>
        <dbReference type="Proteomes" id="UP001148662"/>
    </source>
</evidence>
<accession>A0ACC1S044</accession>
<protein>
    <submittedName>
        <fullName evidence="1">Uncharacterized protein</fullName>
    </submittedName>
</protein>
<gene>
    <name evidence="1" type="ORF">NM688_g7874</name>
</gene>
<name>A0ACC1S044_9APHY</name>
<reference evidence="1" key="1">
    <citation type="submission" date="2022-07" db="EMBL/GenBank/DDBJ databases">
        <title>Genome Sequence of Phlebia brevispora.</title>
        <authorList>
            <person name="Buettner E."/>
        </authorList>
    </citation>
    <scope>NUCLEOTIDE SEQUENCE</scope>
    <source>
        <strain evidence="1">MPL23</strain>
    </source>
</reference>
<dbReference type="EMBL" id="JANHOG010001955">
    <property type="protein sequence ID" value="KAJ3529278.1"/>
    <property type="molecule type" value="Genomic_DNA"/>
</dbReference>